<feature type="signal peptide" evidence="1">
    <location>
        <begin position="1"/>
        <end position="18"/>
    </location>
</feature>
<keyword evidence="1" id="KW-0732">Signal</keyword>
<dbReference type="InterPro" id="IPR057561">
    <property type="entry name" value="NADase_transloc"/>
</dbReference>
<dbReference type="EMBL" id="QGDO01000008">
    <property type="protein sequence ID" value="PWJ37904.1"/>
    <property type="molecule type" value="Genomic_DNA"/>
</dbReference>
<protein>
    <recommendedName>
        <fullName evidence="2">NAD glycohydrolase translocation F5/8 type C domain-containing protein</fullName>
    </recommendedName>
</protein>
<name>A0A315Z4A6_SEDFL</name>
<proteinExistence type="predicted"/>
<evidence type="ECO:0000259" key="2">
    <source>
        <dbReference type="Pfam" id="PF25302"/>
    </source>
</evidence>
<reference evidence="3 4" key="1">
    <citation type="submission" date="2018-03" db="EMBL/GenBank/DDBJ databases">
        <title>Genomic Encyclopedia of Archaeal and Bacterial Type Strains, Phase II (KMG-II): from individual species to whole genera.</title>
        <authorList>
            <person name="Goeker M."/>
        </authorList>
    </citation>
    <scope>NUCLEOTIDE SEQUENCE [LARGE SCALE GENOMIC DNA]</scope>
    <source>
        <strain evidence="3 4">DSM 28229</strain>
    </source>
</reference>
<dbReference type="Proteomes" id="UP000245535">
    <property type="component" value="Unassembled WGS sequence"/>
</dbReference>
<comment type="caution">
    <text evidence="3">The sequence shown here is derived from an EMBL/GenBank/DDBJ whole genome shotgun (WGS) entry which is preliminary data.</text>
</comment>
<feature type="domain" description="NAD glycohydrolase translocation F5/8 type C" evidence="2">
    <location>
        <begin position="62"/>
        <end position="218"/>
    </location>
</feature>
<accession>A0A315Z4A6</accession>
<gene>
    <name evidence="3" type="ORF">BC781_10839</name>
</gene>
<evidence type="ECO:0000313" key="4">
    <source>
        <dbReference type="Proteomes" id="UP000245535"/>
    </source>
</evidence>
<evidence type="ECO:0000256" key="1">
    <source>
        <dbReference type="SAM" id="SignalP"/>
    </source>
</evidence>
<organism evidence="3 4">
    <name type="scientific">Sediminitomix flava</name>
    <dbReference type="NCBI Taxonomy" id="379075"/>
    <lineage>
        <taxon>Bacteria</taxon>
        <taxon>Pseudomonadati</taxon>
        <taxon>Bacteroidota</taxon>
        <taxon>Cytophagia</taxon>
        <taxon>Cytophagales</taxon>
        <taxon>Flammeovirgaceae</taxon>
        <taxon>Sediminitomix</taxon>
    </lineage>
</organism>
<dbReference type="NCBIfam" id="NF047619">
    <property type="entry name" value="NADase_discoid"/>
    <property type="match status" value="1"/>
</dbReference>
<dbReference type="OrthoDB" id="9784548at2"/>
<dbReference type="RefSeq" id="WP_109622039.1">
    <property type="nucleotide sequence ID" value="NZ_QGDO01000008.1"/>
</dbReference>
<evidence type="ECO:0000313" key="3">
    <source>
        <dbReference type="EMBL" id="PWJ37904.1"/>
    </source>
</evidence>
<dbReference type="AlphaFoldDB" id="A0A315Z4A6"/>
<keyword evidence="4" id="KW-1185">Reference proteome</keyword>
<feature type="chain" id="PRO_5016268100" description="NAD glycohydrolase translocation F5/8 type C domain-containing protein" evidence="1">
    <location>
        <begin position="19"/>
        <end position="223"/>
    </location>
</feature>
<dbReference type="Pfam" id="PF25302">
    <property type="entry name" value="NADase_transloc"/>
    <property type="match status" value="1"/>
</dbReference>
<sequence>MKVLFCLLTSFFSIHAFAQENKLELIKSRVANENDFVYSNTINEIIEGEKWGFHSGKIGIPYASSSLANQGSNNYTINNIFDLDLRTAWIEGDSNDGIGHFISFEFDFSEKYNGFGKPYNFYGIIEVFNGYCKSEKHWKENSRVKQLQVSLNEKPICLIELEDTWQYQRVDIRKFFKDNYYFPDAPYVISHGDVIAFRIMEIYEGDKYKDTAISEFVYDSPPN</sequence>